<gene>
    <name evidence="2" type="ordered locus">SVEN_0374</name>
</gene>
<dbReference type="STRING" id="953739.SVEN_0374"/>
<dbReference type="AlphaFoldDB" id="F2R600"/>
<dbReference type="EMBL" id="FR845719">
    <property type="protein sequence ID" value="CCA53661.1"/>
    <property type="molecule type" value="Genomic_DNA"/>
</dbReference>
<name>F2R600_STRVP</name>
<evidence type="ECO:0000256" key="1">
    <source>
        <dbReference type="SAM" id="MobiDB-lite"/>
    </source>
</evidence>
<dbReference type="HOGENOM" id="CLU_2290206_0_0_11"/>
<accession>F2R600</accession>
<protein>
    <submittedName>
        <fullName evidence="2">Uncharacterized protein</fullName>
    </submittedName>
</protein>
<dbReference type="PATRIC" id="fig|953739.5.peg.5942"/>
<sequence>MCPRQTWNFVRTDRAIRRARGCGTAATGNTERQKRSPACPRPAAPTLDSEESPVSTLLTRIKRFAHSPQGRSAAASVRRAAADPRRRSQVMRFLSKVRGHR</sequence>
<proteinExistence type="predicted"/>
<dbReference type="Proteomes" id="UP000006854">
    <property type="component" value="Chromosome"/>
</dbReference>
<keyword evidence="3" id="KW-1185">Reference proteome</keyword>
<reference evidence="2 3" key="1">
    <citation type="journal article" date="2011" name="BMC Genomics">
        <title>Genome-wide analysis of the role of GlnR in Streptomyces venezuelae provides new insights into global nitrogen regulation in actinomycetes.</title>
        <authorList>
            <person name="Pullan S.T."/>
            <person name="Bibb M.J."/>
            <person name="Merrick M."/>
        </authorList>
    </citation>
    <scope>NUCLEOTIDE SEQUENCE [LARGE SCALE GENOMIC DNA]</scope>
    <source>
        <strain evidence="3">ATCC 10712 / CBS 650.69 / DSM 40230 / JCM 4526 / NBRC 13096 / PD 04745</strain>
    </source>
</reference>
<evidence type="ECO:0000313" key="3">
    <source>
        <dbReference type="Proteomes" id="UP000006854"/>
    </source>
</evidence>
<evidence type="ECO:0000313" key="2">
    <source>
        <dbReference type="EMBL" id="CCA53661.1"/>
    </source>
</evidence>
<organism evidence="2 3">
    <name type="scientific">Streptomyces venezuelae (strain ATCC 10712 / CBS 650.69 / DSM 40230 / JCM 4526 / NBRC 13096 / PD 04745)</name>
    <dbReference type="NCBI Taxonomy" id="953739"/>
    <lineage>
        <taxon>Bacteria</taxon>
        <taxon>Bacillati</taxon>
        <taxon>Actinomycetota</taxon>
        <taxon>Actinomycetes</taxon>
        <taxon>Kitasatosporales</taxon>
        <taxon>Streptomycetaceae</taxon>
        <taxon>Streptomyces</taxon>
    </lineage>
</organism>
<feature type="region of interest" description="Disordered" evidence="1">
    <location>
        <begin position="21"/>
        <end position="54"/>
    </location>
</feature>
<feature type="region of interest" description="Disordered" evidence="1">
    <location>
        <begin position="66"/>
        <end position="101"/>
    </location>
</feature>
<dbReference type="KEGG" id="sve:SVEN_0374"/>